<dbReference type="Pfam" id="PF10531">
    <property type="entry name" value="SLBB"/>
    <property type="match status" value="1"/>
</dbReference>
<evidence type="ECO:0000259" key="10">
    <source>
        <dbReference type="Pfam" id="PF01512"/>
    </source>
</evidence>
<keyword evidence="9" id="KW-0411">Iron-sulfur</keyword>
<dbReference type="PANTHER" id="PTHR11780">
    <property type="entry name" value="NADH-UBIQUINONE OXIDOREDUCTASE FLAVOPROTEIN 1 NDUFV1"/>
    <property type="match status" value="1"/>
</dbReference>
<gene>
    <name evidence="13" type="ORF">Pa4123_65470</name>
</gene>
<feature type="domain" description="NADH-ubiquinone oxidoreductase 51kDa subunit FMN-binding" evidence="10">
    <location>
        <begin position="55"/>
        <end position="211"/>
    </location>
</feature>
<evidence type="ECO:0000313" key="14">
    <source>
        <dbReference type="Proteomes" id="UP001144280"/>
    </source>
</evidence>
<dbReference type="RefSeq" id="WP_281902169.1">
    <property type="nucleotide sequence ID" value="NZ_BSDI01000042.1"/>
</dbReference>
<keyword evidence="6" id="KW-0288">FMN</keyword>
<feature type="domain" description="NADH-ubiquinone oxidoreductase 51kDa subunit iron-sulphur binding" evidence="12">
    <location>
        <begin position="323"/>
        <end position="405"/>
    </location>
</feature>
<evidence type="ECO:0000256" key="8">
    <source>
        <dbReference type="ARBA" id="ARBA00023004"/>
    </source>
</evidence>
<dbReference type="Proteomes" id="UP001144280">
    <property type="component" value="Unassembled WGS sequence"/>
</dbReference>
<dbReference type="InterPro" id="IPR037225">
    <property type="entry name" value="Nuo51_FMN-bd_sf"/>
</dbReference>
<dbReference type="InterPro" id="IPR011538">
    <property type="entry name" value="Nuo51_FMN-bd"/>
</dbReference>
<evidence type="ECO:0000256" key="4">
    <source>
        <dbReference type="ARBA" id="ARBA00022485"/>
    </source>
</evidence>
<dbReference type="SUPFAM" id="SSF140490">
    <property type="entry name" value="Nqo1C-terminal domain-like"/>
    <property type="match status" value="1"/>
</dbReference>
<evidence type="ECO:0000256" key="9">
    <source>
        <dbReference type="ARBA" id="ARBA00023014"/>
    </source>
</evidence>
<dbReference type="SUPFAM" id="SSF142984">
    <property type="entry name" value="Nqo1 middle domain-like"/>
    <property type="match status" value="1"/>
</dbReference>
<comment type="caution">
    <text evidence="13">The sequence shown here is derived from an EMBL/GenBank/DDBJ whole genome shotgun (WGS) entry which is preliminary data.</text>
</comment>
<dbReference type="SUPFAM" id="SSF142019">
    <property type="entry name" value="Nqo1 FMN-binding domain-like"/>
    <property type="match status" value="1"/>
</dbReference>
<reference evidence="13" key="1">
    <citation type="submission" date="2022-12" db="EMBL/GenBank/DDBJ databases">
        <title>New Phytohabitans aurantiacus sp. RD004123 nov., an actinomycete isolated from soil.</title>
        <authorList>
            <person name="Triningsih D.W."/>
            <person name="Harunari E."/>
            <person name="Igarashi Y."/>
        </authorList>
    </citation>
    <scope>NUCLEOTIDE SEQUENCE</scope>
    <source>
        <strain evidence="13">RD004123</strain>
    </source>
</reference>
<comment type="cofactor">
    <cofactor evidence="1">
        <name>FMN</name>
        <dbReference type="ChEBI" id="CHEBI:58210"/>
    </cofactor>
</comment>
<dbReference type="Pfam" id="PF10589">
    <property type="entry name" value="NADH_4Fe-4S"/>
    <property type="match status" value="1"/>
</dbReference>
<accession>A0ABQ5R3Z3</accession>
<keyword evidence="8" id="KW-0408">Iron</keyword>
<evidence type="ECO:0000256" key="7">
    <source>
        <dbReference type="ARBA" id="ARBA00022723"/>
    </source>
</evidence>
<protein>
    <submittedName>
        <fullName evidence="13">NADH dehydrogenase</fullName>
    </submittedName>
</protein>
<organism evidence="13 14">
    <name type="scientific">Phytohabitans aurantiacus</name>
    <dbReference type="NCBI Taxonomy" id="3016789"/>
    <lineage>
        <taxon>Bacteria</taxon>
        <taxon>Bacillati</taxon>
        <taxon>Actinomycetota</taxon>
        <taxon>Actinomycetes</taxon>
        <taxon>Micromonosporales</taxon>
        <taxon>Micromonosporaceae</taxon>
    </lineage>
</organism>
<keyword evidence="14" id="KW-1185">Reference proteome</keyword>
<dbReference type="Pfam" id="PF01512">
    <property type="entry name" value="Complex1_51K"/>
    <property type="match status" value="1"/>
</dbReference>
<evidence type="ECO:0000256" key="6">
    <source>
        <dbReference type="ARBA" id="ARBA00022643"/>
    </source>
</evidence>
<dbReference type="PANTHER" id="PTHR11780:SF10">
    <property type="entry name" value="NADH DEHYDROGENASE [UBIQUINONE] FLAVOPROTEIN 1, MITOCHONDRIAL"/>
    <property type="match status" value="1"/>
</dbReference>
<keyword evidence="7" id="KW-0479">Metal-binding</keyword>
<keyword evidence="5" id="KW-0285">Flavoprotein</keyword>
<dbReference type="EMBL" id="BSDI01000042">
    <property type="protein sequence ID" value="GLI01271.1"/>
    <property type="molecule type" value="Genomic_DNA"/>
</dbReference>
<evidence type="ECO:0000256" key="5">
    <source>
        <dbReference type="ARBA" id="ARBA00022630"/>
    </source>
</evidence>
<comment type="similarity">
    <text evidence="3">Belongs to the complex I 51 kDa subunit family.</text>
</comment>
<evidence type="ECO:0000256" key="2">
    <source>
        <dbReference type="ARBA" id="ARBA00001966"/>
    </source>
</evidence>
<dbReference type="InterPro" id="IPR037207">
    <property type="entry name" value="Nuop51_4Fe4S-bd_sf"/>
</dbReference>
<dbReference type="Gene3D" id="3.40.50.11540">
    <property type="entry name" value="NADH-ubiquinone oxidoreductase 51kDa subunit"/>
    <property type="match status" value="1"/>
</dbReference>
<evidence type="ECO:0000313" key="13">
    <source>
        <dbReference type="EMBL" id="GLI01271.1"/>
    </source>
</evidence>
<evidence type="ECO:0000256" key="1">
    <source>
        <dbReference type="ARBA" id="ARBA00001917"/>
    </source>
</evidence>
<proteinExistence type="inferred from homology"/>
<dbReference type="Gene3D" id="3.10.20.600">
    <property type="match status" value="1"/>
</dbReference>
<evidence type="ECO:0000259" key="12">
    <source>
        <dbReference type="Pfam" id="PF10589"/>
    </source>
</evidence>
<keyword evidence="4" id="KW-0004">4Fe-4S</keyword>
<evidence type="ECO:0000259" key="11">
    <source>
        <dbReference type="Pfam" id="PF10531"/>
    </source>
</evidence>
<dbReference type="InterPro" id="IPR019575">
    <property type="entry name" value="Nuop51_4Fe4S-bd"/>
</dbReference>
<sequence>MTSVLLERAPWETAPALPRLLGTGRKLAEHREAYGGIPLRTFAGEEGRARLIQEVTQAGLRGRGGAGFPTGRKLASVASGKKTPVVLANGCESEPASRKDKTLLTHAPHLVLDGAVLAAHAVGAEKVIICVERGGSLPERLERELAQRKGDPVKWQIARIPRRYVSSEESALVHFVNSGDGRPIAVPPRPYERGVDGRPTLVDNVETLGHIALIARYGPDWFRELGTQTDPGSTLVTIGGAVAQPNVYEIVPGMRIGEVLDAAGGATEPLGAVLVGGYFGTWVPMPEGWSMPLSHDRTGPGGVTLGAGAIFALPADACGLAETARITRYLAEESAEQCGPCMFGLPAIADDLRSVAFGRCGPATRQRLMRRIEMVSGRGACRHPDGATRFATSALTAFAEDLETHLNGWTCSGVSRDPMLPLPKARDRGWR</sequence>
<feature type="domain" description="Soluble ligand binding" evidence="11">
    <location>
        <begin position="236"/>
        <end position="269"/>
    </location>
</feature>
<dbReference type="InterPro" id="IPR050837">
    <property type="entry name" value="ComplexI_51kDa_subunit"/>
</dbReference>
<evidence type="ECO:0000256" key="3">
    <source>
        <dbReference type="ARBA" id="ARBA00007523"/>
    </source>
</evidence>
<dbReference type="InterPro" id="IPR019554">
    <property type="entry name" value="Soluble_ligand-bd"/>
</dbReference>
<name>A0ABQ5R3Z3_9ACTN</name>
<comment type="cofactor">
    <cofactor evidence="2">
        <name>[4Fe-4S] cluster</name>
        <dbReference type="ChEBI" id="CHEBI:49883"/>
    </cofactor>
</comment>
<dbReference type="Gene3D" id="1.20.1440.230">
    <property type="entry name" value="NADH-ubiquinone oxidoreductase 51kDa subunit, iron-sulphur binding domain"/>
    <property type="match status" value="1"/>
</dbReference>